<comment type="caution">
    <text evidence="1">The sequence shown here is derived from an EMBL/GenBank/DDBJ whole genome shotgun (WGS) entry which is preliminary data.</text>
</comment>
<protein>
    <recommendedName>
        <fullName evidence="3">S9 family peptidase</fullName>
    </recommendedName>
</protein>
<name>A0A7V8NX98_9BACT</name>
<dbReference type="Gene3D" id="2.130.10.10">
    <property type="entry name" value="YVTN repeat-like/Quinoprotein amine dehydrogenase"/>
    <property type="match status" value="1"/>
</dbReference>
<sequence length="75" mass="8326">PYDAQFDDKTYAWAAGMDNDLAIRLNAQTGEFTEYLLPHETNVRHVEVQKSGALSSLWLGDQHGGTLVRVEPLAP</sequence>
<evidence type="ECO:0000313" key="1">
    <source>
        <dbReference type="EMBL" id="MBA0088885.1"/>
    </source>
</evidence>
<evidence type="ECO:0000313" key="2">
    <source>
        <dbReference type="Proteomes" id="UP000567293"/>
    </source>
</evidence>
<evidence type="ECO:0008006" key="3">
    <source>
        <dbReference type="Google" id="ProtNLM"/>
    </source>
</evidence>
<dbReference type="AlphaFoldDB" id="A0A7V8NX98"/>
<dbReference type="Proteomes" id="UP000567293">
    <property type="component" value="Unassembled WGS sequence"/>
</dbReference>
<dbReference type="InterPro" id="IPR015943">
    <property type="entry name" value="WD40/YVTN_repeat-like_dom_sf"/>
</dbReference>
<gene>
    <name evidence="1" type="ORF">HRJ53_28185</name>
</gene>
<keyword evidence="2" id="KW-1185">Reference proteome</keyword>
<accession>A0A7V8NX98</accession>
<proteinExistence type="predicted"/>
<feature type="non-terminal residue" evidence="1">
    <location>
        <position position="1"/>
    </location>
</feature>
<dbReference type="EMBL" id="JACDQQ010002730">
    <property type="protein sequence ID" value="MBA0088885.1"/>
    <property type="molecule type" value="Genomic_DNA"/>
</dbReference>
<organism evidence="1 2">
    <name type="scientific">Candidatus Acidiferrum panamense</name>
    <dbReference type="NCBI Taxonomy" id="2741543"/>
    <lineage>
        <taxon>Bacteria</taxon>
        <taxon>Pseudomonadati</taxon>
        <taxon>Acidobacteriota</taxon>
        <taxon>Terriglobia</taxon>
        <taxon>Candidatus Acidiferrales</taxon>
        <taxon>Candidatus Acidiferrum</taxon>
    </lineage>
</organism>
<reference evidence="1" key="1">
    <citation type="submission" date="2020-06" db="EMBL/GenBank/DDBJ databases">
        <title>Legume-microbial interactions unlock mineral nutrients during tropical forest succession.</title>
        <authorList>
            <person name="Epihov D.Z."/>
        </authorList>
    </citation>
    <scope>NUCLEOTIDE SEQUENCE [LARGE SCALE GENOMIC DNA]</scope>
    <source>
        <strain evidence="1">Pan2503</strain>
    </source>
</reference>